<organism evidence="2 3">
    <name type="scientific">Rhodococcoides kroppenstedtii</name>
    <dbReference type="NCBI Taxonomy" id="293050"/>
    <lineage>
        <taxon>Bacteria</taxon>
        <taxon>Bacillati</taxon>
        <taxon>Actinomycetota</taxon>
        <taxon>Actinomycetes</taxon>
        <taxon>Mycobacteriales</taxon>
        <taxon>Nocardiaceae</taxon>
        <taxon>Rhodococcoides</taxon>
    </lineage>
</organism>
<accession>A0A1I0TW93</accession>
<dbReference type="EMBL" id="FOJN01000009">
    <property type="protein sequence ID" value="SFA55196.1"/>
    <property type="molecule type" value="Genomic_DNA"/>
</dbReference>
<reference evidence="2 3" key="1">
    <citation type="submission" date="2016-10" db="EMBL/GenBank/DDBJ databases">
        <authorList>
            <person name="de Groot N.N."/>
        </authorList>
    </citation>
    <scope>NUCLEOTIDE SEQUENCE [LARGE SCALE GENOMIC DNA]</scope>
    <source>
        <strain evidence="2 3">DSM 44908</strain>
    </source>
</reference>
<gene>
    <name evidence="2" type="ORF">SAMN05444374_109163</name>
</gene>
<dbReference type="GeneID" id="85486421"/>
<dbReference type="Proteomes" id="UP000182054">
    <property type="component" value="Unassembled WGS sequence"/>
</dbReference>
<dbReference type="AlphaFoldDB" id="A0A1I0TW93"/>
<evidence type="ECO:0000313" key="3">
    <source>
        <dbReference type="Proteomes" id="UP000182054"/>
    </source>
</evidence>
<dbReference type="Gene3D" id="3.40.50.1110">
    <property type="entry name" value="SGNH hydrolase"/>
    <property type="match status" value="1"/>
</dbReference>
<evidence type="ECO:0000313" key="2">
    <source>
        <dbReference type="EMBL" id="SFA55196.1"/>
    </source>
</evidence>
<proteinExistence type="predicted"/>
<name>A0A1I0TW93_9NOCA</name>
<dbReference type="Pfam" id="PF13472">
    <property type="entry name" value="Lipase_GDSL_2"/>
    <property type="match status" value="1"/>
</dbReference>
<evidence type="ECO:0000259" key="1">
    <source>
        <dbReference type="Pfam" id="PF13472"/>
    </source>
</evidence>
<sequence length="240" mass="24517">MPSRIRPPRSVAVALTIVAVIVAAVLVTTLRGEVPPHGRYVAAAADRVAPLRVTVVGDSFAAGVGADSPTGGYAHVAAARGCWAPTVVASSGTGYARVRFPGTVPFVDPTRLAAVAASNPDVVVVQGSGNDVGDEGLRAAATAMYAALAAIVPRARVVVVGPTDAPLAKHENIGRIRAILGDVTRAAGVSFVDPAGERWLDWSTDYVPDGIHPNADGHRTMGERLQAEIVALGIPRAAGC</sequence>
<dbReference type="CDD" id="cd00229">
    <property type="entry name" value="SGNH_hydrolase"/>
    <property type="match status" value="1"/>
</dbReference>
<feature type="domain" description="SGNH hydrolase-type esterase" evidence="1">
    <location>
        <begin position="55"/>
        <end position="219"/>
    </location>
</feature>
<dbReference type="InterPro" id="IPR036514">
    <property type="entry name" value="SGNH_hydro_sf"/>
</dbReference>
<dbReference type="InterPro" id="IPR013830">
    <property type="entry name" value="SGNH_hydro"/>
</dbReference>
<dbReference type="RefSeq" id="WP_169817763.1">
    <property type="nucleotide sequence ID" value="NZ_FOJN01000009.1"/>
</dbReference>
<dbReference type="SUPFAM" id="SSF52266">
    <property type="entry name" value="SGNH hydrolase"/>
    <property type="match status" value="1"/>
</dbReference>
<protein>
    <submittedName>
        <fullName evidence="2">Lysophospholipase L1</fullName>
    </submittedName>
</protein>